<dbReference type="EMBL" id="BHGK01000001">
    <property type="protein sequence ID" value="GCA66785.1"/>
    <property type="molecule type" value="Genomic_DNA"/>
</dbReference>
<organism evidence="5 6">
    <name type="scientific">Mediterraneibacter butyricigenes</name>
    <dbReference type="NCBI Taxonomy" id="2316025"/>
    <lineage>
        <taxon>Bacteria</taxon>
        <taxon>Bacillati</taxon>
        <taxon>Bacillota</taxon>
        <taxon>Clostridia</taxon>
        <taxon>Lachnospirales</taxon>
        <taxon>Lachnospiraceae</taxon>
        <taxon>Mediterraneibacter</taxon>
    </lineage>
</organism>
<sequence>MKKRTRKPLAFLLTMLLLLTAGAQVLAETPTEEKQVVSEVLEQTAQKEEGKAEQKAEESQQESVPEEKKEEIQDEKSAEQTAGNHTEQDTEQREGSREESTGQTEGQTAGTDQMQSEETGTDGLKTQTEAAEADEIRTQAAGATVTLSDSIKTDGCLHAEVTGIADGETVQVKWWKSADKTDGSWTEVTRKKITEDRYNISEDRKSLNVALDGGARSWYKVQILDGEGQVLAETAQPYQIPYYNELRNGDFESPEILNRQSYQPFYDSGADGVVWKTTAKSGKIEFVSADKKKLDGISGLTHQELSIQWHKVEAAADASGGGTQFAELNANESGALYQDVLTTPGATLYWQLSHRARGADSDKYQSGAEDTMYVLIMSTELAEKYNVTTQDKVNRVLSDIRRGGTTYPGARVETITSDNISWHQYSGTYQVQDGQYLTRFFFVAGTTASGDPSVGNHLDAVWFSETLPPPNPENGHLKIQKTVRGLTEEEATSYTLPVTITRTDAGNGSTGEPIRIELTGFKKDAQGNYQASYTQANLPAGTYQVEESVPGMDGYTVRSLCQGQEGTGARIAVPEGETATVSLLNEYTPDLVKLTVTKKVNGNMGDPSQKFAFTLEVNGETKTFTLKDGEKAAFEFPRGSVYTITESKASGYTTTINGKNSADRTISQTLQSDTTVEYVNRKEASVPTGVSDKARPTGLWILLGVFGAAILLPGRSFWKRFGKMKRRKQQENL</sequence>
<keyword evidence="6" id="KW-1185">Reference proteome</keyword>
<dbReference type="InterPro" id="IPR055382">
    <property type="entry name" value="DUF7601"/>
</dbReference>
<feature type="compositionally biased region" description="Basic and acidic residues" evidence="1">
    <location>
        <begin position="45"/>
        <end position="58"/>
    </location>
</feature>
<dbReference type="Pfam" id="PF24547">
    <property type="entry name" value="DUF7601"/>
    <property type="match status" value="1"/>
</dbReference>
<evidence type="ECO:0000259" key="4">
    <source>
        <dbReference type="Pfam" id="PF24547"/>
    </source>
</evidence>
<reference evidence="6" key="1">
    <citation type="submission" date="2018-09" db="EMBL/GenBank/DDBJ databases">
        <title>Draft Genome Sequence of Mediterraneibacter sp. KCTC 15684.</title>
        <authorList>
            <person name="Kim J.S."/>
            <person name="Han K.I."/>
            <person name="Suh M.K."/>
            <person name="Lee K.C."/>
            <person name="Eom M.K."/>
            <person name="Lee J.H."/>
            <person name="Park S.H."/>
            <person name="Kang S.W."/>
            <person name="Park J.E."/>
            <person name="Oh B.S."/>
            <person name="Yu S.Y."/>
            <person name="Choi S.H."/>
            <person name="Lee D.H."/>
            <person name="Yoon H."/>
            <person name="Kim B."/>
            <person name="Yang S.J."/>
            <person name="Lee J.S."/>
        </authorList>
    </citation>
    <scope>NUCLEOTIDE SEQUENCE [LARGE SCALE GENOMIC DNA]</scope>
    <source>
        <strain evidence="6">KCTC 15684</strain>
    </source>
</reference>
<keyword evidence="2" id="KW-1133">Transmembrane helix</keyword>
<feature type="signal peptide" evidence="3">
    <location>
        <begin position="1"/>
        <end position="23"/>
    </location>
</feature>
<evidence type="ECO:0000256" key="3">
    <source>
        <dbReference type="SAM" id="SignalP"/>
    </source>
</evidence>
<dbReference type="AlphaFoldDB" id="A0A391P088"/>
<feature type="chain" id="PRO_5039287827" description="DUF7601 domain-containing protein" evidence="3">
    <location>
        <begin position="24"/>
        <end position="733"/>
    </location>
</feature>
<proteinExistence type="predicted"/>
<evidence type="ECO:0000313" key="5">
    <source>
        <dbReference type="EMBL" id="GCA66785.1"/>
    </source>
</evidence>
<accession>A0A391P088</accession>
<evidence type="ECO:0000313" key="6">
    <source>
        <dbReference type="Proteomes" id="UP000265643"/>
    </source>
</evidence>
<keyword evidence="2" id="KW-0812">Transmembrane</keyword>
<gene>
    <name evidence="5" type="ORF">KGMB01110_12210</name>
</gene>
<keyword evidence="3" id="KW-0732">Signal</keyword>
<feature type="domain" description="DUF7601" evidence="4">
    <location>
        <begin position="620"/>
        <end position="682"/>
    </location>
</feature>
<feature type="compositionally biased region" description="Basic and acidic residues" evidence="1">
    <location>
        <begin position="86"/>
        <end position="100"/>
    </location>
</feature>
<feature type="transmembrane region" description="Helical" evidence="2">
    <location>
        <begin position="698"/>
        <end position="718"/>
    </location>
</feature>
<dbReference type="RefSeq" id="WP_119297844.1">
    <property type="nucleotide sequence ID" value="NZ_BHGK01000001.1"/>
</dbReference>
<dbReference type="SUPFAM" id="SSF117074">
    <property type="entry name" value="Hypothetical protein PA1324"/>
    <property type="match status" value="1"/>
</dbReference>
<name>A0A391P088_9FIRM</name>
<keyword evidence="2" id="KW-0472">Membrane</keyword>
<protein>
    <recommendedName>
        <fullName evidence="4">DUF7601 domain-containing protein</fullName>
    </recommendedName>
</protein>
<evidence type="ECO:0000256" key="1">
    <source>
        <dbReference type="SAM" id="MobiDB-lite"/>
    </source>
</evidence>
<dbReference type="Gene3D" id="2.60.40.1140">
    <property type="entry name" value="Collagen-binding surface protein Cna, B-type domain"/>
    <property type="match status" value="1"/>
</dbReference>
<feature type="compositionally biased region" description="Polar residues" evidence="1">
    <location>
        <begin position="101"/>
        <end position="125"/>
    </location>
</feature>
<comment type="caution">
    <text evidence="5">The sequence shown here is derived from an EMBL/GenBank/DDBJ whole genome shotgun (WGS) entry which is preliminary data.</text>
</comment>
<feature type="region of interest" description="Disordered" evidence="1">
    <location>
        <begin position="29"/>
        <end position="125"/>
    </location>
</feature>
<feature type="compositionally biased region" description="Basic and acidic residues" evidence="1">
    <location>
        <begin position="65"/>
        <end position="78"/>
    </location>
</feature>
<dbReference type="Proteomes" id="UP000265643">
    <property type="component" value="Unassembled WGS sequence"/>
</dbReference>
<evidence type="ECO:0000256" key="2">
    <source>
        <dbReference type="SAM" id="Phobius"/>
    </source>
</evidence>